<dbReference type="EMBL" id="MU151056">
    <property type="protein sequence ID" value="KAF9454083.1"/>
    <property type="molecule type" value="Genomic_DNA"/>
</dbReference>
<gene>
    <name evidence="4" type="ORF">P691DRAFT_656679</name>
</gene>
<feature type="compositionally biased region" description="Basic and acidic residues" evidence="2">
    <location>
        <begin position="1"/>
        <end position="13"/>
    </location>
</feature>
<keyword evidence="1" id="KW-0175">Coiled coil</keyword>
<feature type="compositionally biased region" description="Basic and acidic residues" evidence="2">
    <location>
        <begin position="537"/>
        <end position="546"/>
    </location>
</feature>
<feature type="region of interest" description="Disordered" evidence="2">
    <location>
        <begin position="537"/>
        <end position="559"/>
    </location>
</feature>
<dbReference type="OrthoDB" id="3190515at2759"/>
<keyword evidence="3" id="KW-0812">Transmembrane</keyword>
<accession>A0A9P5XME3</accession>
<keyword evidence="5" id="KW-1185">Reference proteome</keyword>
<organism evidence="4 5">
    <name type="scientific">Macrolepiota fuliginosa MF-IS2</name>
    <dbReference type="NCBI Taxonomy" id="1400762"/>
    <lineage>
        <taxon>Eukaryota</taxon>
        <taxon>Fungi</taxon>
        <taxon>Dikarya</taxon>
        <taxon>Basidiomycota</taxon>
        <taxon>Agaricomycotina</taxon>
        <taxon>Agaricomycetes</taxon>
        <taxon>Agaricomycetidae</taxon>
        <taxon>Agaricales</taxon>
        <taxon>Agaricineae</taxon>
        <taxon>Agaricaceae</taxon>
        <taxon>Macrolepiota</taxon>
    </lineage>
</organism>
<feature type="compositionally biased region" description="Polar residues" evidence="2">
    <location>
        <begin position="205"/>
        <end position="223"/>
    </location>
</feature>
<feature type="region of interest" description="Disordered" evidence="2">
    <location>
        <begin position="404"/>
        <end position="511"/>
    </location>
</feature>
<comment type="caution">
    <text evidence="4">The sequence shown here is derived from an EMBL/GenBank/DDBJ whole genome shotgun (WGS) entry which is preliminary data.</text>
</comment>
<keyword evidence="3" id="KW-0472">Membrane</keyword>
<evidence type="ECO:0000256" key="2">
    <source>
        <dbReference type="SAM" id="MobiDB-lite"/>
    </source>
</evidence>
<name>A0A9P5XME3_9AGAR</name>
<evidence type="ECO:0000256" key="1">
    <source>
        <dbReference type="SAM" id="Coils"/>
    </source>
</evidence>
<sequence>MEPPDSRDSRSSEDVFSTPPEQVHPHRSRIYFPESSSTGRRVPYSPEGPTMHTHMAPPIRRSSPLNPQRAPGQDRRRPRSSDALNPTTSDPVFRTRRSPLLAPMDDSLPQTVRSIPELDVGTNEAGAFSDEYDLYPRILQDVQRALRIKAKREAKMKAAQPSSDHHYALQSTSVSPSFNPPRSPRRQTYPHLVPLAPSSPLSPIRKTSTSTSSEVDFSPSTRRPQIQHCLHPVPSSLDNGLTLDWGCSTFDEDKTDKKWTISVRRKDKDKLPPLELMQDQQEKNHRERLSQIRASASSQTLRKAAMTSDQLQRRYGLMQESPDAKSTPLNIAMISRWYGSQNDLRRQELERVEPLTWLKHLPRRRQQLSRWHLSARIMEEFTTAQTMPQPPRMESIPEDYLLQSLSRPPTHDQSPERKRTSFDENIRSPWSSYDVESTKSGESTFSSIPSSRVISPIPSVTQHRRQRARTPSHPEYAGSGAEDSTKLATNRTSPDKLLTKKPPLPSGRGDLRNEAIIDLGDNLPKIVLPASDVDEINNDKASERKPGAKSRSNLDLPGVNRKFASSPLLRYPPPPDPEDIWKGVQNEETLRREYEQKTTHVLLLQLLEEAMAQNQRIRQLLNRISISVKEYDTAQRTAMNALGKKYQSLPKELVESFGHDPAAVTGATRRLKGWRAAEDIHQRLIRQREVFSTFINLESRQTSDNGSILDDKISSLMGSLNILEQRKEELAGTAKEVESVLRDVQEEYKSTKEDYNKTVSLTSALYPELSRAVALEESYKDQYQQIWEFGMDALTLLLDTVTPFWRTYGKTIGEDVRDFLIIPLYRNEFTGEAKRYSINTFPRRSSRHWLGLVIFFLASILLVAFQGRIAISSTVHSRLKWIPFEGMRYTALPFFWIMILMQWCAVFVECGIVFMELGVIAWWLAWFVNLLT</sequence>
<reference evidence="4" key="1">
    <citation type="submission" date="2020-11" db="EMBL/GenBank/DDBJ databases">
        <authorList>
            <consortium name="DOE Joint Genome Institute"/>
            <person name="Ahrendt S."/>
            <person name="Riley R."/>
            <person name="Andreopoulos W."/>
            <person name="Labutti K."/>
            <person name="Pangilinan J."/>
            <person name="Ruiz-Duenas F.J."/>
            <person name="Barrasa J.M."/>
            <person name="Sanchez-Garcia M."/>
            <person name="Camarero S."/>
            <person name="Miyauchi S."/>
            <person name="Serrano A."/>
            <person name="Linde D."/>
            <person name="Babiker R."/>
            <person name="Drula E."/>
            <person name="Ayuso-Fernandez I."/>
            <person name="Pacheco R."/>
            <person name="Padilla G."/>
            <person name="Ferreira P."/>
            <person name="Barriuso J."/>
            <person name="Kellner H."/>
            <person name="Castanera R."/>
            <person name="Alfaro M."/>
            <person name="Ramirez L."/>
            <person name="Pisabarro A.G."/>
            <person name="Kuo A."/>
            <person name="Tritt A."/>
            <person name="Lipzen A."/>
            <person name="He G."/>
            <person name="Yan M."/>
            <person name="Ng V."/>
            <person name="Cullen D."/>
            <person name="Martin F."/>
            <person name="Rosso M.-N."/>
            <person name="Henrissat B."/>
            <person name="Hibbett D."/>
            <person name="Martinez A.T."/>
            <person name="Grigoriev I.V."/>
        </authorList>
    </citation>
    <scope>NUCLEOTIDE SEQUENCE</scope>
    <source>
        <strain evidence="4">MF-IS2</strain>
    </source>
</reference>
<feature type="compositionally biased region" description="Low complexity" evidence="2">
    <location>
        <begin position="446"/>
        <end position="460"/>
    </location>
</feature>
<feature type="compositionally biased region" description="Low complexity" evidence="2">
    <location>
        <begin position="190"/>
        <end position="203"/>
    </location>
</feature>
<feature type="region of interest" description="Disordered" evidence="2">
    <location>
        <begin position="156"/>
        <end position="223"/>
    </location>
</feature>
<evidence type="ECO:0000256" key="3">
    <source>
        <dbReference type="SAM" id="Phobius"/>
    </source>
</evidence>
<evidence type="ECO:0000313" key="4">
    <source>
        <dbReference type="EMBL" id="KAF9454083.1"/>
    </source>
</evidence>
<keyword evidence="3" id="KW-1133">Transmembrane helix</keyword>
<feature type="compositionally biased region" description="Basic and acidic residues" evidence="2">
    <location>
        <begin position="409"/>
        <end position="426"/>
    </location>
</feature>
<feature type="transmembrane region" description="Helical" evidence="3">
    <location>
        <begin position="892"/>
        <end position="925"/>
    </location>
</feature>
<evidence type="ECO:0000313" key="5">
    <source>
        <dbReference type="Proteomes" id="UP000807342"/>
    </source>
</evidence>
<dbReference type="AlphaFoldDB" id="A0A9P5XME3"/>
<feature type="region of interest" description="Disordered" evidence="2">
    <location>
        <begin position="1"/>
        <end position="117"/>
    </location>
</feature>
<proteinExistence type="predicted"/>
<feature type="compositionally biased region" description="Polar residues" evidence="2">
    <location>
        <begin position="428"/>
        <end position="445"/>
    </location>
</feature>
<feature type="coiled-coil region" evidence="1">
    <location>
        <begin position="720"/>
        <end position="754"/>
    </location>
</feature>
<dbReference type="Proteomes" id="UP000807342">
    <property type="component" value="Unassembled WGS sequence"/>
</dbReference>
<protein>
    <submittedName>
        <fullName evidence="4">Uncharacterized protein</fullName>
    </submittedName>
</protein>
<feature type="transmembrane region" description="Helical" evidence="3">
    <location>
        <begin position="849"/>
        <end position="871"/>
    </location>
</feature>